<keyword evidence="7 8" id="KW-0472">Membrane</keyword>
<feature type="transmembrane region" description="Helical" evidence="8">
    <location>
        <begin position="194"/>
        <end position="212"/>
    </location>
</feature>
<evidence type="ECO:0000256" key="5">
    <source>
        <dbReference type="ARBA" id="ARBA00022692"/>
    </source>
</evidence>
<feature type="transmembrane region" description="Helical" evidence="8">
    <location>
        <begin position="64"/>
        <end position="81"/>
    </location>
</feature>
<organism evidence="9 10">
    <name type="scientific">Paenibacillus uliginis N3/975</name>
    <dbReference type="NCBI Taxonomy" id="1313296"/>
    <lineage>
        <taxon>Bacteria</taxon>
        <taxon>Bacillati</taxon>
        <taxon>Bacillota</taxon>
        <taxon>Bacilli</taxon>
        <taxon>Bacillales</taxon>
        <taxon>Paenibacillaceae</taxon>
        <taxon>Paenibacillus</taxon>
    </lineage>
</organism>
<dbReference type="InterPro" id="IPR037294">
    <property type="entry name" value="ABC_BtuC-like"/>
</dbReference>
<dbReference type="FunFam" id="1.10.3470.10:FF:000001">
    <property type="entry name" value="Vitamin B12 ABC transporter permease BtuC"/>
    <property type="match status" value="1"/>
</dbReference>
<keyword evidence="3" id="KW-0813">Transport</keyword>
<keyword evidence="10" id="KW-1185">Reference proteome</keyword>
<comment type="similarity">
    <text evidence="2">Belongs to the binding-protein-dependent transport system permease family. FecCD subfamily.</text>
</comment>
<feature type="transmembrane region" description="Helical" evidence="8">
    <location>
        <begin position="149"/>
        <end position="173"/>
    </location>
</feature>
<evidence type="ECO:0000313" key="9">
    <source>
        <dbReference type="EMBL" id="SMF73709.1"/>
    </source>
</evidence>
<dbReference type="GO" id="GO:0005886">
    <property type="term" value="C:plasma membrane"/>
    <property type="evidence" value="ECO:0007669"/>
    <property type="project" value="UniProtKB-SubCell"/>
</dbReference>
<dbReference type="EMBL" id="LT840184">
    <property type="protein sequence ID" value="SMF73709.1"/>
    <property type="molecule type" value="Genomic_DNA"/>
</dbReference>
<dbReference type="Gene3D" id="1.10.3470.10">
    <property type="entry name" value="ABC transporter involved in vitamin B12 uptake, BtuC"/>
    <property type="match status" value="1"/>
</dbReference>
<name>A0A1X7GS04_9BACL</name>
<protein>
    <submittedName>
        <fullName evidence="9">Iron complex transport system permease protein</fullName>
    </submittedName>
</protein>
<dbReference type="Pfam" id="PF01032">
    <property type="entry name" value="FecCD"/>
    <property type="match status" value="1"/>
</dbReference>
<dbReference type="AlphaFoldDB" id="A0A1X7GS04"/>
<dbReference type="GO" id="GO:0022857">
    <property type="term" value="F:transmembrane transporter activity"/>
    <property type="evidence" value="ECO:0007669"/>
    <property type="project" value="InterPro"/>
</dbReference>
<feature type="transmembrane region" description="Helical" evidence="8">
    <location>
        <begin position="308"/>
        <end position="326"/>
    </location>
</feature>
<dbReference type="PANTHER" id="PTHR30472">
    <property type="entry name" value="FERRIC ENTEROBACTIN TRANSPORT SYSTEM PERMEASE PROTEIN"/>
    <property type="match status" value="1"/>
</dbReference>
<dbReference type="Proteomes" id="UP000192940">
    <property type="component" value="Chromosome I"/>
</dbReference>
<evidence type="ECO:0000256" key="4">
    <source>
        <dbReference type="ARBA" id="ARBA00022475"/>
    </source>
</evidence>
<evidence type="ECO:0000256" key="6">
    <source>
        <dbReference type="ARBA" id="ARBA00022989"/>
    </source>
</evidence>
<keyword evidence="5 8" id="KW-0812">Transmembrane</keyword>
<sequence>MRFRCSLPAAILVIAPAAVILLIIASILYGAKNITVDVIWDSVFAFDADSVDHQIIMTSRLPRVIGAMLIGAFLAISGALMQGMTRNYLASPSIMGVSDGSVFAVTLFMVFMPNANSTWYIVCSLIGSAVGAGIVFGLAWMIPHGLSPVRLAILGTIIGTFLSGTANAIATYYQISQNLSFWYNARLHQMDPELIKLSIPFAVVGLSLALGLSKSVSVLSLGEEIAKGLGIRTVLVKSLAILAVVILTGVSVALAGKVAFVGLIIPHIARFLSGSDYRWIVPVSGVLGGVFLALCDILARFINFPFETPVGVVTALIGVPFFLYLIKTRGGGQHA</sequence>
<reference evidence="9 10" key="1">
    <citation type="submission" date="2017-04" db="EMBL/GenBank/DDBJ databases">
        <authorList>
            <person name="Afonso C.L."/>
            <person name="Miller P.J."/>
            <person name="Scott M.A."/>
            <person name="Spackman E."/>
            <person name="Goraichik I."/>
            <person name="Dimitrov K.M."/>
            <person name="Suarez D.L."/>
            <person name="Swayne D.E."/>
        </authorList>
    </citation>
    <scope>NUCLEOTIDE SEQUENCE [LARGE SCALE GENOMIC DNA]</scope>
    <source>
        <strain evidence="9 10">N3/975</strain>
    </source>
</reference>
<feature type="transmembrane region" description="Helical" evidence="8">
    <location>
        <begin position="6"/>
        <end position="29"/>
    </location>
</feature>
<dbReference type="CDD" id="cd06550">
    <property type="entry name" value="TM_ABC_iron-siderophores_like"/>
    <property type="match status" value="1"/>
</dbReference>
<dbReference type="PANTHER" id="PTHR30472:SF30">
    <property type="entry name" value="IRON-UPTAKE SYSTEM PERMEASE PROTEIN FEUB"/>
    <property type="match status" value="1"/>
</dbReference>
<dbReference type="SUPFAM" id="SSF81345">
    <property type="entry name" value="ABC transporter involved in vitamin B12 uptake, BtuC"/>
    <property type="match status" value="1"/>
</dbReference>
<evidence type="ECO:0000256" key="2">
    <source>
        <dbReference type="ARBA" id="ARBA00007935"/>
    </source>
</evidence>
<keyword evidence="6 8" id="KW-1133">Transmembrane helix</keyword>
<dbReference type="RefSeq" id="WP_208918017.1">
    <property type="nucleotide sequence ID" value="NZ_LT840184.1"/>
</dbReference>
<feature type="transmembrane region" description="Helical" evidence="8">
    <location>
        <begin position="277"/>
        <end position="302"/>
    </location>
</feature>
<evidence type="ECO:0000256" key="1">
    <source>
        <dbReference type="ARBA" id="ARBA00004651"/>
    </source>
</evidence>
<evidence type="ECO:0000256" key="8">
    <source>
        <dbReference type="SAM" id="Phobius"/>
    </source>
</evidence>
<accession>A0A1X7GS04</accession>
<evidence type="ECO:0000313" key="10">
    <source>
        <dbReference type="Proteomes" id="UP000192940"/>
    </source>
</evidence>
<dbReference type="GO" id="GO:0033214">
    <property type="term" value="P:siderophore-iron import into cell"/>
    <property type="evidence" value="ECO:0007669"/>
    <property type="project" value="TreeGrafter"/>
</dbReference>
<dbReference type="InterPro" id="IPR000522">
    <property type="entry name" value="ABC_transptr_permease_BtuC"/>
</dbReference>
<keyword evidence="4" id="KW-1003">Cell membrane</keyword>
<evidence type="ECO:0000256" key="7">
    <source>
        <dbReference type="ARBA" id="ARBA00023136"/>
    </source>
</evidence>
<comment type="subcellular location">
    <subcellularLocation>
        <location evidence="1">Cell membrane</location>
        <topology evidence="1">Multi-pass membrane protein</topology>
    </subcellularLocation>
</comment>
<feature type="transmembrane region" description="Helical" evidence="8">
    <location>
        <begin position="93"/>
        <end position="112"/>
    </location>
</feature>
<gene>
    <name evidence="9" type="ORF">SAMN05661091_0999</name>
</gene>
<proteinExistence type="inferred from homology"/>
<dbReference type="STRING" id="1313296.SAMN05661091_0999"/>
<feature type="transmembrane region" description="Helical" evidence="8">
    <location>
        <begin position="239"/>
        <end position="265"/>
    </location>
</feature>
<feature type="transmembrane region" description="Helical" evidence="8">
    <location>
        <begin position="119"/>
        <end position="143"/>
    </location>
</feature>
<evidence type="ECO:0000256" key="3">
    <source>
        <dbReference type="ARBA" id="ARBA00022448"/>
    </source>
</evidence>